<accession>N9EF23</accession>
<sequence>FDIEEAEKLDYFGKLQQEAKLISKYAFLDRRVDW</sequence>
<organism evidence="1 2">
    <name type="scientific">Acinetobacter bereziniae LMG 1003 = CIP 70.12</name>
    <dbReference type="NCBI Taxonomy" id="981324"/>
    <lineage>
        <taxon>Bacteria</taxon>
        <taxon>Pseudomonadati</taxon>
        <taxon>Pseudomonadota</taxon>
        <taxon>Gammaproteobacteria</taxon>
        <taxon>Moraxellales</taxon>
        <taxon>Moraxellaceae</taxon>
        <taxon>Acinetobacter</taxon>
    </lineage>
</organism>
<dbReference type="EMBL" id="APQG01000045">
    <property type="protein sequence ID" value="ENV91425.1"/>
    <property type="molecule type" value="Genomic_DNA"/>
</dbReference>
<dbReference type="HOGENOM" id="CLU_3378210_0_0_6"/>
<evidence type="ECO:0000313" key="2">
    <source>
        <dbReference type="Proteomes" id="UP000013251"/>
    </source>
</evidence>
<comment type="caution">
    <text evidence="1">The sequence shown here is derived from an EMBL/GenBank/DDBJ whole genome shotgun (WGS) entry which is preliminary data.</text>
</comment>
<feature type="non-terminal residue" evidence="1">
    <location>
        <position position="1"/>
    </location>
</feature>
<keyword evidence="2" id="KW-1185">Reference proteome</keyword>
<evidence type="ECO:0000313" key="1">
    <source>
        <dbReference type="EMBL" id="ENV91425.1"/>
    </source>
</evidence>
<dbReference type="AlphaFoldDB" id="N9EF23"/>
<gene>
    <name evidence="1" type="ORF">F938_03599</name>
</gene>
<protein>
    <submittedName>
        <fullName evidence="1">Uncharacterized protein</fullName>
    </submittedName>
</protein>
<dbReference type="Proteomes" id="UP000013251">
    <property type="component" value="Unassembled WGS sequence"/>
</dbReference>
<name>N9EF23_ACIBZ</name>
<proteinExistence type="predicted"/>
<reference evidence="1 2" key="1">
    <citation type="submission" date="2013-02" db="EMBL/GenBank/DDBJ databases">
        <title>The Genome Sequence of Acinetobacter bereziniae CIP 70.12.</title>
        <authorList>
            <consortium name="The Broad Institute Genome Sequencing Platform"/>
            <consortium name="The Broad Institute Genome Sequencing Center for Infectious Disease"/>
            <person name="Cerqueira G."/>
            <person name="Feldgarden M."/>
            <person name="Courvalin P."/>
            <person name="Perichon B."/>
            <person name="Grillot-Courvalin C."/>
            <person name="Clermont D."/>
            <person name="Rocha E."/>
            <person name="Yoon E.-J."/>
            <person name="Nemec A."/>
            <person name="Walker B."/>
            <person name="Young S.K."/>
            <person name="Zeng Q."/>
            <person name="Gargeya S."/>
            <person name="Fitzgerald M."/>
            <person name="Haas B."/>
            <person name="Abouelleil A."/>
            <person name="Alvarado L."/>
            <person name="Arachchi H.M."/>
            <person name="Berlin A.M."/>
            <person name="Chapman S.B."/>
            <person name="Dewar J."/>
            <person name="Goldberg J."/>
            <person name="Griggs A."/>
            <person name="Gujja S."/>
            <person name="Hansen M."/>
            <person name="Howarth C."/>
            <person name="Imamovic A."/>
            <person name="Larimer J."/>
            <person name="McCowan C."/>
            <person name="Murphy C."/>
            <person name="Neiman D."/>
            <person name="Pearson M."/>
            <person name="Priest M."/>
            <person name="Roberts A."/>
            <person name="Saif S."/>
            <person name="Shea T."/>
            <person name="Sisk P."/>
            <person name="Sykes S."/>
            <person name="Wortman J."/>
            <person name="Nusbaum C."/>
            <person name="Birren B."/>
        </authorList>
    </citation>
    <scope>NUCLEOTIDE SEQUENCE [LARGE SCALE GENOMIC DNA]</scope>
    <source>
        <strain evidence="1 2">CIP 70.12</strain>
    </source>
</reference>